<dbReference type="InterPro" id="IPR050166">
    <property type="entry name" value="ABC_transporter_ATP-bind"/>
</dbReference>
<name>A0ABW1AT45_9RHOO</name>
<gene>
    <name evidence="9" type="ORF">ACFPTN_12035</name>
</gene>
<dbReference type="GO" id="GO:0005524">
    <property type="term" value="F:ATP binding"/>
    <property type="evidence" value="ECO:0007669"/>
    <property type="project" value="UniProtKB-KW"/>
</dbReference>
<protein>
    <submittedName>
        <fullName evidence="9">ABC transporter ATP-binding protein</fullName>
    </submittedName>
</protein>
<organism evidence="9 10">
    <name type="scientific">Thauera sinica</name>
    <dbReference type="NCBI Taxonomy" id="2665146"/>
    <lineage>
        <taxon>Bacteria</taxon>
        <taxon>Pseudomonadati</taxon>
        <taxon>Pseudomonadota</taxon>
        <taxon>Betaproteobacteria</taxon>
        <taxon>Rhodocyclales</taxon>
        <taxon>Zoogloeaceae</taxon>
        <taxon>Thauera</taxon>
    </lineage>
</organism>
<keyword evidence="6 9" id="KW-0067">ATP-binding</keyword>
<dbReference type="Pfam" id="PF00005">
    <property type="entry name" value="ABC_tran"/>
    <property type="match status" value="1"/>
</dbReference>
<evidence type="ECO:0000256" key="3">
    <source>
        <dbReference type="ARBA" id="ARBA00022448"/>
    </source>
</evidence>
<evidence type="ECO:0000256" key="2">
    <source>
        <dbReference type="ARBA" id="ARBA00005417"/>
    </source>
</evidence>
<evidence type="ECO:0000256" key="1">
    <source>
        <dbReference type="ARBA" id="ARBA00004202"/>
    </source>
</evidence>
<dbReference type="Proteomes" id="UP001595974">
    <property type="component" value="Unassembled WGS sequence"/>
</dbReference>
<evidence type="ECO:0000313" key="9">
    <source>
        <dbReference type="EMBL" id="MFC5770101.1"/>
    </source>
</evidence>
<dbReference type="Gene3D" id="3.40.50.300">
    <property type="entry name" value="P-loop containing nucleotide triphosphate hydrolases"/>
    <property type="match status" value="1"/>
</dbReference>
<comment type="caution">
    <text evidence="9">The sequence shown here is derived from an EMBL/GenBank/DDBJ whole genome shotgun (WGS) entry which is preliminary data.</text>
</comment>
<dbReference type="CDD" id="cd03293">
    <property type="entry name" value="ABC_NrtD_SsuB_transporters"/>
    <property type="match status" value="1"/>
</dbReference>
<dbReference type="RefSeq" id="WP_096445182.1">
    <property type="nucleotide sequence ID" value="NZ_JBHSOG010000047.1"/>
</dbReference>
<evidence type="ECO:0000259" key="8">
    <source>
        <dbReference type="PROSITE" id="PS50893"/>
    </source>
</evidence>
<comment type="similarity">
    <text evidence="2">Belongs to the ABC transporter superfamily.</text>
</comment>
<keyword evidence="3" id="KW-0813">Transport</keyword>
<evidence type="ECO:0000256" key="7">
    <source>
        <dbReference type="ARBA" id="ARBA00023136"/>
    </source>
</evidence>
<dbReference type="EMBL" id="JBHSOG010000047">
    <property type="protein sequence ID" value="MFC5770101.1"/>
    <property type="molecule type" value="Genomic_DNA"/>
</dbReference>
<reference evidence="10" key="1">
    <citation type="journal article" date="2019" name="Int. J. Syst. Evol. Microbiol.">
        <title>The Global Catalogue of Microorganisms (GCM) 10K type strain sequencing project: providing services to taxonomists for standard genome sequencing and annotation.</title>
        <authorList>
            <consortium name="The Broad Institute Genomics Platform"/>
            <consortium name="The Broad Institute Genome Sequencing Center for Infectious Disease"/>
            <person name="Wu L."/>
            <person name="Ma J."/>
        </authorList>
    </citation>
    <scope>NUCLEOTIDE SEQUENCE [LARGE SCALE GENOMIC DNA]</scope>
    <source>
        <strain evidence="10">SHR3</strain>
    </source>
</reference>
<sequence length="263" mass="28218">MRKIVRIEDVGQTFDTKNGRLAALCGITLDIHEGECIGLVGPAGCGKSTLLNLIAGLARPSTGVILCNGRPVAGPAPERTLVFQNHALLPWLTCFDNVYLAVERVFGGREGKAGLKQRTHDALARVGLAHAETRFPHEIPAGMKQRVGLARALSMQPRILLLDDPFAALDTPVRVDLQDELLKILAATGTTVVMATHDVDEAVLLSDRVAMLTRGPGATLGGILEPGRGRPHDRLARTREAAFSEARAKLSAFLENQPLRHAA</sequence>
<evidence type="ECO:0000313" key="10">
    <source>
        <dbReference type="Proteomes" id="UP001595974"/>
    </source>
</evidence>
<comment type="subcellular location">
    <subcellularLocation>
        <location evidence="1">Cell membrane</location>
        <topology evidence="1">Peripheral membrane protein</topology>
    </subcellularLocation>
</comment>
<evidence type="ECO:0000256" key="5">
    <source>
        <dbReference type="ARBA" id="ARBA00022741"/>
    </source>
</evidence>
<dbReference type="InterPro" id="IPR003593">
    <property type="entry name" value="AAA+_ATPase"/>
</dbReference>
<dbReference type="InterPro" id="IPR027417">
    <property type="entry name" value="P-loop_NTPase"/>
</dbReference>
<evidence type="ECO:0000256" key="6">
    <source>
        <dbReference type="ARBA" id="ARBA00022840"/>
    </source>
</evidence>
<keyword evidence="5" id="KW-0547">Nucleotide-binding</keyword>
<evidence type="ECO:0000256" key="4">
    <source>
        <dbReference type="ARBA" id="ARBA00022475"/>
    </source>
</evidence>
<keyword evidence="10" id="KW-1185">Reference proteome</keyword>
<keyword evidence="7" id="KW-0472">Membrane</keyword>
<dbReference type="InterPro" id="IPR003439">
    <property type="entry name" value="ABC_transporter-like_ATP-bd"/>
</dbReference>
<dbReference type="PANTHER" id="PTHR42788:SF7">
    <property type="entry name" value="NITRATE ABC TRANSPORTER ATP-BINDING PROTEIN"/>
    <property type="match status" value="1"/>
</dbReference>
<accession>A0ABW1AT45</accession>
<dbReference type="SMART" id="SM00382">
    <property type="entry name" value="AAA"/>
    <property type="match status" value="1"/>
</dbReference>
<feature type="domain" description="ABC transporter" evidence="8">
    <location>
        <begin position="5"/>
        <end position="239"/>
    </location>
</feature>
<proteinExistence type="inferred from homology"/>
<dbReference type="SUPFAM" id="SSF52540">
    <property type="entry name" value="P-loop containing nucleoside triphosphate hydrolases"/>
    <property type="match status" value="1"/>
</dbReference>
<dbReference type="PANTHER" id="PTHR42788">
    <property type="entry name" value="TAURINE IMPORT ATP-BINDING PROTEIN-RELATED"/>
    <property type="match status" value="1"/>
</dbReference>
<keyword evidence="4" id="KW-1003">Cell membrane</keyword>
<dbReference type="PROSITE" id="PS50893">
    <property type="entry name" value="ABC_TRANSPORTER_2"/>
    <property type="match status" value="1"/>
</dbReference>